<feature type="region of interest" description="Disordered" evidence="1">
    <location>
        <begin position="1"/>
        <end position="38"/>
    </location>
</feature>
<organism evidence="2 3">
    <name type="scientific">Clavibacter michiganensis subsp. michiganensis</name>
    <dbReference type="NCBI Taxonomy" id="33013"/>
    <lineage>
        <taxon>Bacteria</taxon>
        <taxon>Bacillati</taxon>
        <taxon>Actinomycetota</taxon>
        <taxon>Actinomycetes</taxon>
        <taxon>Micrococcales</taxon>
        <taxon>Microbacteriaceae</taxon>
        <taxon>Clavibacter</taxon>
    </lineage>
</organism>
<dbReference type="AlphaFoldDB" id="A0A251XIM4"/>
<feature type="compositionally biased region" description="Low complexity" evidence="1">
    <location>
        <begin position="13"/>
        <end position="27"/>
    </location>
</feature>
<dbReference type="Proteomes" id="UP000195062">
    <property type="component" value="Unassembled WGS sequence"/>
</dbReference>
<accession>A0A251XIM4</accession>
<name>A0A251XIM4_CLAMM</name>
<protein>
    <submittedName>
        <fullName evidence="2">Uncharacterized protein</fullName>
    </submittedName>
</protein>
<keyword evidence="3" id="KW-1185">Reference proteome</keyword>
<proteinExistence type="predicted"/>
<evidence type="ECO:0000256" key="1">
    <source>
        <dbReference type="SAM" id="MobiDB-lite"/>
    </source>
</evidence>
<evidence type="ECO:0000313" key="3">
    <source>
        <dbReference type="Proteomes" id="UP000195062"/>
    </source>
</evidence>
<dbReference type="EMBL" id="MDHH01000001">
    <property type="protein sequence ID" value="OUE03414.1"/>
    <property type="molecule type" value="Genomic_DNA"/>
</dbReference>
<feature type="compositionally biased region" description="Basic residues" evidence="1">
    <location>
        <begin position="28"/>
        <end position="38"/>
    </location>
</feature>
<comment type="caution">
    <text evidence="2">The sequence shown here is derived from an EMBL/GenBank/DDBJ whole genome shotgun (WGS) entry which is preliminary data.</text>
</comment>
<gene>
    <name evidence="2" type="ORF">CMMCAS07_00595</name>
</gene>
<sequence>MTDTLDSARVGIPAGPASDSPAASAATRARRCRRSDAS</sequence>
<evidence type="ECO:0000313" key="2">
    <source>
        <dbReference type="EMBL" id="OUE03414.1"/>
    </source>
</evidence>
<reference evidence="2 3" key="1">
    <citation type="submission" date="2016-08" db="EMBL/GenBank/DDBJ databases">
        <title>Genome sequence of Clavibacter michiganensis subsp. michiganensis strain CASJ007.</title>
        <authorList>
            <person name="Thapa S.P."/>
            <person name="Coaker G."/>
        </authorList>
    </citation>
    <scope>NUCLEOTIDE SEQUENCE [LARGE SCALE GENOMIC DNA]</scope>
    <source>
        <strain evidence="2">CASJ007</strain>
    </source>
</reference>